<proteinExistence type="predicted"/>
<feature type="region of interest" description="Disordered" evidence="1">
    <location>
        <begin position="132"/>
        <end position="242"/>
    </location>
</feature>
<feature type="compositionally biased region" description="Low complexity" evidence="1">
    <location>
        <begin position="136"/>
        <end position="192"/>
    </location>
</feature>
<dbReference type="Proteomes" id="UP001213681">
    <property type="component" value="Unassembled WGS sequence"/>
</dbReference>
<sequence>MFSKNCWSLLAVSCILFVGSPVRGEEASNIERDANAKLGQRVNPDLMGAMLMARESNDQSPCNSQCHISTACPPTTTPAVASSQSLSSAICEIATALCAACPPSVTTHQTTITISSCPLATVTTTVTECFGPPPSTSTSSSLPFSTPAISTPSSSIRFSNSSSIRPPSSAAHSSSSGLPSTTSIPTTRSSTPMGPGFSSTIPPRTGSSTLSTPLTTTESTRPTTPRGSQGTQTITRRSPPGIVRREMMGNITAIVTNTTRTFANATTSRTLNLTGILTETTTTTTTTIGVFPRFQRVRYRD</sequence>
<feature type="chain" id="PRO_5042114554" evidence="2">
    <location>
        <begin position="25"/>
        <end position="301"/>
    </location>
</feature>
<keyword evidence="4" id="KW-1185">Reference proteome</keyword>
<evidence type="ECO:0000313" key="4">
    <source>
        <dbReference type="Proteomes" id="UP001213681"/>
    </source>
</evidence>
<dbReference type="AlphaFoldDB" id="A0AAD6FYX5"/>
<gene>
    <name evidence="3" type="ORF">N7458_010316</name>
</gene>
<dbReference type="GeneID" id="81603941"/>
<name>A0AAD6FYX5_9EURO</name>
<comment type="caution">
    <text evidence="3">The sequence shown here is derived from an EMBL/GenBank/DDBJ whole genome shotgun (WGS) entry which is preliminary data.</text>
</comment>
<keyword evidence="2" id="KW-0732">Signal</keyword>
<reference evidence="3" key="1">
    <citation type="submission" date="2022-12" db="EMBL/GenBank/DDBJ databases">
        <authorList>
            <person name="Petersen C."/>
        </authorList>
    </citation>
    <scope>NUCLEOTIDE SEQUENCE</scope>
    <source>
        <strain evidence="3">IBT 16125</strain>
    </source>
</reference>
<feature type="signal peptide" evidence="2">
    <location>
        <begin position="1"/>
        <end position="24"/>
    </location>
</feature>
<evidence type="ECO:0000256" key="2">
    <source>
        <dbReference type="SAM" id="SignalP"/>
    </source>
</evidence>
<feature type="compositionally biased region" description="Low complexity" evidence="1">
    <location>
        <begin position="202"/>
        <end position="228"/>
    </location>
</feature>
<evidence type="ECO:0000313" key="3">
    <source>
        <dbReference type="EMBL" id="KAJ5439318.1"/>
    </source>
</evidence>
<dbReference type="RefSeq" id="XP_056762547.1">
    <property type="nucleotide sequence ID" value="XM_056913698.1"/>
</dbReference>
<accession>A0AAD6FYX5</accession>
<organism evidence="3 4">
    <name type="scientific">Penicillium daleae</name>
    <dbReference type="NCBI Taxonomy" id="63821"/>
    <lineage>
        <taxon>Eukaryota</taxon>
        <taxon>Fungi</taxon>
        <taxon>Dikarya</taxon>
        <taxon>Ascomycota</taxon>
        <taxon>Pezizomycotina</taxon>
        <taxon>Eurotiomycetes</taxon>
        <taxon>Eurotiomycetidae</taxon>
        <taxon>Eurotiales</taxon>
        <taxon>Aspergillaceae</taxon>
        <taxon>Penicillium</taxon>
    </lineage>
</organism>
<evidence type="ECO:0000256" key="1">
    <source>
        <dbReference type="SAM" id="MobiDB-lite"/>
    </source>
</evidence>
<dbReference type="EMBL" id="JAPVEA010000008">
    <property type="protein sequence ID" value="KAJ5439318.1"/>
    <property type="molecule type" value="Genomic_DNA"/>
</dbReference>
<reference evidence="3" key="2">
    <citation type="journal article" date="2023" name="IMA Fungus">
        <title>Comparative genomic study of the Penicillium genus elucidates a diverse pangenome and 15 lateral gene transfer events.</title>
        <authorList>
            <person name="Petersen C."/>
            <person name="Sorensen T."/>
            <person name="Nielsen M.R."/>
            <person name="Sondergaard T.E."/>
            <person name="Sorensen J.L."/>
            <person name="Fitzpatrick D.A."/>
            <person name="Frisvad J.C."/>
            <person name="Nielsen K.L."/>
        </authorList>
    </citation>
    <scope>NUCLEOTIDE SEQUENCE</scope>
    <source>
        <strain evidence="3">IBT 16125</strain>
    </source>
</reference>
<protein>
    <submittedName>
        <fullName evidence="3">Uncharacterized protein</fullName>
    </submittedName>
</protein>